<dbReference type="InterPro" id="IPR009492">
    <property type="entry name" value="TniQ"/>
</dbReference>
<name>A0ABM6LTI8_9GAMM</name>
<organism evidence="2 3">
    <name type="scientific">Idiomarina piscisalsi</name>
    <dbReference type="NCBI Taxonomy" id="1096243"/>
    <lineage>
        <taxon>Bacteria</taxon>
        <taxon>Pseudomonadati</taxon>
        <taxon>Pseudomonadota</taxon>
        <taxon>Gammaproteobacteria</taxon>
        <taxon>Alteromonadales</taxon>
        <taxon>Idiomarinaceae</taxon>
        <taxon>Idiomarina</taxon>
    </lineage>
</organism>
<dbReference type="EMBL" id="CP022133">
    <property type="protein sequence ID" value="ASG65779.1"/>
    <property type="molecule type" value="Genomic_DNA"/>
</dbReference>
<keyword evidence="3" id="KW-1185">Reference proteome</keyword>
<feature type="domain" description="TniQ" evidence="1">
    <location>
        <begin position="6"/>
        <end position="132"/>
    </location>
</feature>
<dbReference type="RefSeq" id="WP_088768180.1">
    <property type="nucleotide sequence ID" value="NZ_CP022133.1"/>
</dbReference>
<gene>
    <name evidence="2" type="ORF">CEW91_06330</name>
</gene>
<evidence type="ECO:0000313" key="2">
    <source>
        <dbReference type="EMBL" id="ASG65779.1"/>
    </source>
</evidence>
<sequence>MNKLSVRVPPHGGESLPGFLLRLAKVNGFTHARQLLNACEIRNVPSWPRLGNKSTGKLMFSLAEVLSLPVETMCSVFNTDHNLSLHDPERYIRNTDNKRFQCCPGCMQEAGYHKAHWNNLFSTFCHRHKRALIDSCPACERSFKWEYFQLEGCQCGLKYEDMKAHDAPLEFETQLDSEIKSNKQNQIDALCKVLCHVLNNYDPMFGSIADLDIPVKARRHIINYAYGLIVCETLRSRHCGEIERQPISHEGLALRRWLENLNFNNKNVEVSCADEKLIDDYQGVISPKRVDIINTKGVPSSHHIGVNETSFLLGVSPLEIRLMAEDKSALKPLATGKKNEHIIFDKAQVYGITSTLLALSGRETELVGDLVSLDWVSSVLLPLYKADIRALLYPALRDEIPLFKPGITGDWRRLLIQRSVALKVADRAFTDNQSERADIAELSELFGTNESITQEIVRQTPLIYSKWARNCLAIDLSLAKQFLDEHILLSRYCALNGLNEAEVIPLVSGLPVEYPKLRQQNCYVFKRSAQIEAILEDAKRLVN</sequence>
<evidence type="ECO:0000259" key="1">
    <source>
        <dbReference type="Pfam" id="PF06527"/>
    </source>
</evidence>
<dbReference type="Pfam" id="PF06527">
    <property type="entry name" value="TniQ"/>
    <property type="match status" value="1"/>
</dbReference>
<evidence type="ECO:0000313" key="3">
    <source>
        <dbReference type="Proteomes" id="UP000197717"/>
    </source>
</evidence>
<proteinExistence type="predicted"/>
<accession>A0ABM6LTI8</accession>
<reference evidence="2 3" key="1">
    <citation type="submission" date="2017-06" db="EMBL/GenBank/DDBJ databases">
        <title>Complete genome sequence of Idiomarina piscisalsi strain 10PY1A isolated from soil of Soudi Arabia.</title>
        <authorList>
            <person name="Kim M.-C."/>
            <person name="Jung B.K."/>
            <person name="Budiyanto F."/>
            <person name="Nzila A."/>
            <person name="Shin J.-H."/>
        </authorList>
    </citation>
    <scope>NUCLEOTIDE SEQUENCE [LARGE SCALE GENOMIC DNA]</scope>
    <source>
        <strain evidence="2 3">10PY1A</strain>
    </source>
</reference>
<dbReference type="Proteomes" id="UP000197717">
    <property type="component" value="Chromosome"/>
</dbReference>
<protein>
    <recommendedName>
        <fullName evidence="1">TniQ domain-containing protein</fullName>
    </recommendedName>
</protein>